<feature type="binding site" evidence="5">
    <location>
        <begin position="188"/>
        <end position="191"/>
    </location>
    <ligand>
        <name>substrate</name>
    </ligand>
</feature>
<dbReference type="InterPro" id="IPR029063">
    <property type="entry name" value="SAM-dependent_MTases_sf"/>
</dbReference>
<reference evidence="8 9" key="1">
    <citation type="submission" date="2015-03" db="EMBL/GenBank/DDBJ databases">
        <title>Complete genome sequence of Muricauda lutaonensis CC-HSB-11T, isolated from a coastal hot spring.</title>
        <authorList>
            <person name="Kim K.M."/>
        </authorList>
    </citation>
    <scope>NUCLEOTIDE SEQUENCE [LARGE SCALE GENOMIC DNA]</scope>
    <source>
        <strain evidence="8 9">CC-HSB-11</strain>
    </source>
</reference>
<dbReference type="HOGENOM" id="CLU_018398_3_2_10"/>
<sequence length="287" mass="33241">MLLAEIKKIFHQELHNLYPKGEIDSFFYAMVEHYLGFERFILVLQPQLAITKEEEQPLFEGLAQLKKEKPLQYILGKVHFMDLVFKVNEYVLIPRPETEELVRWIIAECSIQDSGIRILDIGTGSGCIAIALAKNLPNAQVYAIDISGKALQVAQENAEMNEVQVEFFEKDILNWNERDGRFDVIVSNPPYVRESEKQAIKNNVKKYEPSTALFVADHDPLIFYRAIAGFAQECLNPGGWLFFEINQYLGEQTVSLLEEHRFKDIELKKDIFGNNRMIKCIKKYYNV</sequence>
<dbReference type="OrthoDB" id="9800643at2"/>
<evidence type="ECO:0000256" key="1">
    <source>
        <dbReference type="ARBA" id="ARBA00022603"/>
    </source>
</evidence>
<evidence type="ECO:0000256" key="5">
    <source>
        <dbReference type="HAMAP-Rule" id="MF_02126"/>
    </source>
</evidence>
<name>A0A0D5YWJ9_9FLAO</name>
<dbReference type="NCBIfam" id="TIGR00536">
    <property type="entry name" value="hemK_fam"/>
    <property type="match status" value="1"/>
</dbReference>
<accession>A0A0D5YWJ9</accession>
<feature type="domain" description="Release factor glutamine methyltransferase N-terminal" evidence="7">
    <location>
        <begin position="30"/>
        <end position="76"/>
    </location>
</feature>
<evidence type="ECO:0000313" key="8">
    <source>
        <dbReference type="EMBL" id="AKA36595.1"/>
    </source>
</evidence>
<organism evidence="8 9">
    <name type="scientific">Flagellimonas lutaonensis</name>
    <dbReference type="NCBI Taxonomy" id="516051"/>
    <lineage>
        <taxon>Bacteria</taxon>
        <taxon>Pseudomonadati</taxon>
        <taxon>Bacteroidota</taxon>
        <taxon>Flavobacteriia</taxon>
        <taxon>Flavobacteriales</taxon>
        <taxon>Flavobacteriaceae</taxon>
        <taxon>Flagellimonas</taxon>
    </lineage>
</organism>
<proteinExistence type="inferred from homology"/>
<dbReference type="GO" id="GO:0032259">
    <property type="term" value="P:methylation"/>
    <property type="evidence" value="ECO:0007669"/>
    <property type="project" value="UniProtKB-KW"/>
</dbReference>
<dbReference type="STRING" id="516051.VC82_3052"/>
<dbReference type="GO" id="GO:0102559">
    <property type="term" value="F:peptide chain release factor N(5)-glutamine methyltransferase activity"/>
    <property type="evidence" value="ECO:0007669"/>
    <property type="project" value="UniProtKB-EC"/>
</dbReference>
<dbReference type="PROSITE" id="PS00092">
    <property type="entry name" value="N6_MTASE"/>
    <property type="match status" value="1"/>
</dbReference>
<dbReference type="Gene3D" id="3.40.50.150">
    <property type="entry name" value="Vaccinia Virus protein VP39"/>
    <property type="match status" value="1"/>
</dbReference>
<dbReference type="CDD" id="cd02440">
    <property type="entry name" value="AdoMet_MTases"/>
    <property type="match status" value="1"/>
</dbReference>
<evidence type="ECO:0000256" key="4">
    <source>
        <dbReference type="ARBA" id="ARBA00048391"/>
    </source>
</evidence>
<dbReference type="InterPro" id="IPR007848">
    <property type="entry name" value="Small_mtfrase_dom"/>
</dbReference>
<comment type="similarity">
    <text evidence="5">Belongs to the protein N5-glutamine methyltransferase family. PrmC subfamily.</text>
</comment>
<comment type="caution">
    <text evidence="5">Lacks conserved residue(s) required for the propagation of feature annotation.</text>
</comment>
<dbReference type="EMBL" id="CP011071">
    <property type="protein sequence ID" value="AKA36595.1"/>
    <property type="molecule type" value="Genomic_DNA"/>
</dbReference>
<evidence type="ECO:0000259" key="6">
    <source>
        <dbReference type="Pfam" id="PF05175"/>
    </source>
</evidence>
<dbReference type="InterPro" id="IPR040758">
    <property type="entry name" value="PrmC_N"/>
</dbReference>
<dbReference type="EC" id="2.1.1.297" evidence="5"/>
<evidence type="ECO:0000259" key="7">
    <source>
        <dbReference type="Pfam" id="PF17827"/>
    </source>
</evidence>
<evidence type="ECO:0000256" key="3">
    <source>
        <dbReference type="ARBA" id="ARBA00022691"/>
    </source>
</evidence>
<dbReference type="AlphaFoldDB" id="A0A0D5YWJ9"/>
<dbReference type="PANTHER" id="PTHR18895:SF74">
    <property type="entry name" value="MTRF1L RELEASE FACTOR GLUTAMINE METHYLTRANSFERASE"/>
    <property type="match status" value="1"/>
</dbReference>
<gene>
    <name evidence="5" type="primary">prmC</name>
    <name evidence="8" type="ORF">VC82_3052</name>
</gene>
<dbReference type="InterPro" id="IPR004556">
    <property type="entry name" value="HemK-like"/>
</dbReference>
<dbReference type="RefSeq" id="WP_045803110.1">
    <property type="nucleotide sequence ID" value="NZ_CP011071.1"/>
</dbReference>
<dbReference type="InterPro" id="IPR002052">
    <property type="entry name" value="DNA_methylase_N6_adenine_CS"/>
</dbReference>
<feature type="domain" description="Methyltransferase small" evidence="6">
    <location>
        <begin position="115"/>
        <end position="197"/>
    </location>
</feature>
<dbReference type="Pfam" id="PF05175">
    <property type="entry name" value="MTS"/>
    <property type="match status" value="1"/>
</dbReference>
<keyword evidence="2 5" id="KW-0808">Transferase</keyword>
<dbReference type="HAMAP" id="MF_02126">
    <property type="entry name" value="RF_methyltr_PrmC"/>
    <property type="match status" value="1"/>
</dbReference>
<protein>
    <recommendedName>
        <fullName evidence="5">Release factor glutamine methyltransferase</fullName>
        <shortName evidence="5">RF MTase</shortName>
        <ecNumber evidence="5">2.1.1.297</ecNumber>
    </recommendedName>
    <alternativeName>
        <fullName evidence="5">N5-glutamine methyltransferase PrmC</fullName>
    </alternativeName>
    <alternativeName>
        <fullName evidence="5">Protein-(glutamine-N5) MTase PrmC</fullName>
    </alternativeName>
    <alternativeName>
        <fullName evidence="5">Protein-glutamine N-methyltransferase PrmC</fullName>
    </alternativeName>
</protein>
<keyword evidence="9" id="KW-1185">Reference proteome</keyword>
<dbReference type="SUPFAM" id="SSF53335">
    <property type="entry name" value="S-adenosyl-L-methionine-dependent methyltransferases"/>
    <property type="match status" value="1"/>
</dbReference>
<dbReference type="KEGG" id="mlt:VC82_3052"/>
<feature type="binding site" evidence="5">
    <location>
        <position position="145"/>
    </location>
    <ligand>
        <name>S-adenosyl-L-methionine</name>
        <dbReference type="ChEBI" id="CHEBI:59789"/>
    </ligand>
</feature>
<dbReference type="InterPro" id="IPR019874">
    <property type="entry name" value="RF_methyltr_PrmC"/>
</dbReference>
<dbReference type="NCBIfam" id="TIGR03534">
    <property type="entry name" value="RF_mod_PrmC"/>
    <property type="match status" value="1"/>
</dbReference>
<dbReference type="Proteomes" id="UP000032726">
    <property type="component" value="Chromosome"/>
</dbReference>
<evidence type="ECO:0000256" key="2">
    <source>
        <dbReference type="ARBA" id="ARBA00022679"/>
    </source>
</evidence>
<keyword evidence="3 5" id="KW-0949">S-adenosyl-L-methionine</keyword>
<dbReference type="InterPro" id="IPR050320">
    <property type="entry name" value="N5-glutamine_MTase"/>
</dbReference>
<comment type="function">
    <text evidence="5">Methylates the class 1 translation termination release factors RF1/PrfA and RF2/PrfB on the glutamine residue of the universally conserved GGQ motif.</text>
</comment>
<dbReference type="GO" id="GO:0003676">
    <property type="term" value="F:nucleic acid binding"/>
    <property type="evidence" value="ECO:0007669"/>
    <property type="project" value="InterPro"/>
</dbReference>
<dbReference type="PATRIC" id="fig|516051.4.peg.3130"/>
<dbReference type="Gene3D" id="1.10.8.10">
    <property type="entry name" value="DNA helicase RuvA subunit, C-terminal domain"/>
    <property type="match status" value="1"/>
</dbReference>
<keyword evidence="1 5" id="KW-0489">Methyltransferase</keyword>
<feature type="binding site" evidence="5">
    <location>
        <begin position="122"/>
        <end position="126"/>
    </location>
    <ligand>
        <name>S-adenosyl-L-methionine</name>
        <dbReference type="ChEBI" id="CHEBI:59789"/>
    </ligand>
</feature>
<comment type="catalytic activity">
    <reaction evidence="4 5">
        <text>L-glutaminyl-[peptide chain release factor] + S-adenosyl-L-methionine = N(5)-methyl-L-glutaminyl-[peptide chain release factor] + S-adenosyl-L-homocysteine + H(+)</text>
        <dbReference type="Rhea" id="RHEA:42896"/>
        <dbReference type="Rhea" id="RHEA-COMP:10271"/>
        <dbReference type="Rhea" id="RHEA-COMP:10272"/>
        <dbReference type="ChEBI" id="CHEBI:15378"/>
        <dbReference type="ChEBI" id="CHEBI:30011"/>
        <dbReference type="ChEBI" id="CHEBI:57856"/>
        <dbReference type="ChEBI" id="CHEBI:59789"/>
        <dbReference type="ChEBI" id="CHEBI:61891"/>
        <dbReference type="EC" id="2.1.1.297"/>
    </reaction>
</comment>
<evidence type="ECO:0000313" key="9">
    <source>
        <dbReference type="Proteomes" id="UP000032726"/>
    </source>
</evidence>
<feature type="binding site" evidence="5">
    <location>
        <position position="188"/>
    </location>
    <ligand>
        <name>S-adenosyl-L-methionine</name>
        <dbReference type="ChEBI" id="CHEBI:59789"/>
    </ligand>
</feature>
<dbReference type="Pfam" id="PF17827">
    <property type="entry name" value="PrmC_N"/>
    <property type="match status" value="1"/>
</dbReference>
<dbReference type="PANTHER" id="PTHR18895">
    <property type="entry name" value="HEMK METHYLTRANSFERASE"/>
    <property type="match status" value="1"/>
</dbReference>